<dbReference type="EMBL" id="AUZY01006044">
    <property type="protein sequence ID" value="EQD55513.1"/>
    <property type="molecule type" value="Genomic_DNA"/>
</dbReference>
<gene>
    <name evidence="1" type="ORF">B1B_09190</name>
</gene>
<accession>T1AFW4</accession>
<name>T1AFW4_9ZZZZ</name>
<evidence type="ECO:0000313" key="1">
    <source>
        <dbReference type="EMBL" id="EQD55513.1"/>
    </source>
</evidence>
<reference evidence="1" key="1">
    <citation type="submission" date="2013-08" db="EMBL/GenBank/DDBJ databases">
        <authorList>
            <person name="Mendez C."/>
            <person name="Richter M."/>
            <person name="Ferrer M."/>
            <person name="Sanchez J."/>
        </authorList>
    </citation>
    <scope>NUCLEOTIDE SEQUENCE</scope>
</reference>
<organism evidence="1">
    <name type="scientific">mine drainage metagenome</name>
    <dbReference type="NCBI Taxonomy" id="410659"/>
    <lineage>
        <taxon>unclassified sequences</taxon>
        <taxon>metagenomes</taxon>
        <taxon>ecological metagenomes</taxon>
    </lineage>
</organism>
<protein>
    <submittedName>
        <fullName evidence="1">ISA1214-6 transposase</fullName>
    </submittedName>
</protein>
<dbReference type="AlphaFoldDB" id="T1AFW4"/>
<comment type="caution">
    <text evidence="1">The sequence shown here is derived from an EMBL/GenBank/DDBJ whole genome shotgun (WGS) entry which is preliminary data.</text>
</comment>
<proteinExistence type="predicted"/>
<reference evidence="1" key="2">
    <citation type="journal article" date="2014" name="ISME J.">
        <title>Microbial stratification in low pH oxic and suboxic macroscopic growths along an acid mine drainage.</title>
        <authorList>
            <person name="Mendez-Garcia C."/>
            <person name="Mesa V."/>
            <person name="Sprenger R.R."/>
            <person name="Richter M."/>
            <person name="Diez M.S."/>
            <person name="Solano J."/>
            <person name="Bargiela R."/>
            <person name="Golyshina O.V."/>
            <person name="Manteca A."/>
            <person name="Ramos J.L."/>
            <person name="Gallego J.R."/>
            <person name="Llorente I."/>
            <person name="Martins Dos Santos V.A."/>
            <person name="Jensen O.N."/>
            <person name="Pelaez A.I."/>
            <person name="Sanchez J."/>
            <person name="Ferrer M."/>
        </authorList>
    </citation>
    <scope>NUCLEOTIDE SEQUENCE</scope>
</reference>
<sequence>SKFGCNTKFYILPKKNTTINGKEKWHDIWRSLMENSMTFLKEYYKRESSESGFASDKKSDGWQVWQKRDDRIMTSVMCKGIWHDLLLLGGS</sequence>
<feature type="non-terminal residue" evidence="1">
    <location>
        <position position="1"/>
    </location>
</feature>